<evidence type="ECO:0000313" key="3">
    <source>
        <dbReference type="Proteomes" id="UP000184096"/>
    </source>
</evidence>
<organism evidence="2 3">
    <name type="scientific">Bradyrhizobium erythrophlei</name>
    <dbReference type="NCBI Taxonomy" id="1437360"/>
    <lineage>
        <taxon>Bacteria</taxon>
        <taxon>Pseudomonadati</taxon>
        <taxon>Pseudomonadota</taxon>
        <taxon>Alphaproteobacteria</taxon>
        <taxon>Hyphomicrobiales</taxon>
        <taxon>Nitrobacteraceae</taxon>
        <taxon>Bradyrhizobium</taxon>
    </lineage>
</organism>
<dbReference type="InterPro" id="IPR047650">
    <property type="entry name" value="Transpos_IS110"/>
</dbReference>
<evidence type="ECO:0000259" key="1">
    <source>
        <dbReference type="Pfam" id="PF02371"/>
    </source>
</evidence>
<accession>A0A1M7TIT0</accession>
<dbReference type="EMBL" id="LT670849">
    <property type="protein sequence ID" value="SHN70669.1"/>
    <property type="molecule type" value="Genomic_DNA"/>
</dbReference>
<reference evidence="3" key="1">
    <citation type="submission" date="2016-11" db="EMBL/GenBank/DDBJ databases">
        <authorList>
            <person name="Varghese N."/>
            <person name="Submissions S."/>
        </authorList>
    </citation>
    <scope>NUCLEOTIDE SEQUENCE [LARGE SCALE GENOMIC DNA]</scope>
    <source>
        <strain evidence="3">GAS401</strain>
    </source>
</reference>
<dbReference type="InterPro" id="IPR003346">
    <property type="entry name" value="Transposase_20"/>
</dbReference>
<dbReference type="GO" id="GO:0006313">
    <property type="term" value="P:DNA transposition"/>
    <property type="evidence" value="ECO:0007669"/>
    <property type="project" value="InterPro"/>
</dbReference>
<dbReference type="PANTHER" id="PTHR33055:SF3">
    <property type="entry name" value="PUTATIVE TRANSPOSASE FOR IS117-RELATED"/>
    <property type="match status" value="1"/>
</dbReference>
<dbReference type="GO" id="GO:0004803">
    <property type="term" value="F:transposase activity"/>
    <property type="evidence" value="ECO:0007669"/>
    <property type="project" value="InterPro"/>
</dbReference>
<feature type="domain" description="Transposase IS116/IS110/IS902 C-terminal" evidence="1">
    <location>
        <begin position="144"/>
        <end position="221"/>
    </location>
</feature>
<gene>
    <name evidence="2" type="ORF">SAMN05444170_1806</name>
</gene>
<keyword evidence="3" id="KW-1185">Reference proteome</keyword>
<sequence>MRRAKSDGIDAELLLRTLLAWLRGEPRVCSMVPIPDEADEDARRCVRERSELVSERVGLVNRIGAILATLGADDYNPLLQSRRRRLTELRTGLGNPIPPNALAKIARLLTRLELVLVQIAELELERDAVAKTDAPDQAGKMIQQLIRLRGIGVQSATVLVREAFVRRFANGKALGSYAGLTSTPYNSGGIDRERGIGKAGNRRLRTVMVELAWLWQRYQPGATQVVWFRERVGSTGRRVRKVMVVALARKLLVALWRFVIDGVMLEGAVMKPSI</sequence>
<proteinExistence type="predicted"/>
<dbReference type="NCBIfam" id="NF033542">
    <property type="entry name" value="transpos_IS110"/>
    <property type="match status" value="1"/>
</dbReference>
<dbReference type="PANTHER" id="PTHR33055">
    <property type="entry name" value="TRANSPOSASE FOR INSERTION SEQUENCE ELEMENT IS1111A"/>
    <property type="match status" value="1"/>
</dbReference>
<dbReference type="AlphaFoldDB" id="A0A1M7TIT0"/>
<dbReference type="Pfam" id="PF02371">
    <property type="entry name" value="Transposase_20"/>
    <property type="match status" value="1"/>
</dbReference>
<evidence type="ECO:0000313" key="2">
    <source>
        <dbReference type="EMBL" id="SHN70669.1"/>
    </source>
</evidence>
<dbReference type="GO" id="GO:0003677">
    <property type="term" value="F:DNA binding"/>
    <property type="evidence" value="ECO:0007669"/>
    <property type="project" value="InterPro"/>
</dbReference>
<protein>
    <submittedName>
        <fullName evidence="2">Transposase</fullName>
    </submittedName>
</protein>
<dbReference type="Proteomes" id="UP000184096">
    <property type="component" value="Chromosome I"/>
</dbReference>
<name>A0A1M7TIT0_9BRAD</name>